<keyword evidence="2" id="KW-1185">Reference proteome</keyword>
<dbReference type="RefSeq" id="WP_143856281.1">
    <property type="nucleotide sequence ID" value="NZ_CP041730.1"/>
</dbReference>
<evidence type="ECO:0000313" key="1">
    <source>
        <dbReference type="EMBL" id="QDQ25356.1"/>
    </source>
</evidence>
<dbReference type="AlphaFoldDB" id="A0A516SB38"/>
<dbReference type="EMBL" id="CP041730">
    <property type="protein sequence ID" value="QDQ25356.1"/>
    <property type="molecule type" value="Genomic_DNA"/>
</dbReference>
<dbReference type="Proteomes" id="UP000317550">
    <property type="component" value="Chromosome"/>
</dbReference>
<proteinExistence type="predicted"/>
<dbReference type="OrthoDB" id="9481982at2"/>
<gene>
    <name evidence="1" type="ORF">FNU76_02740</name>
</gene>
<sequence length="274" mass="31634">MMKSVAIPQVAISLNSGWVQYCSKLSADVISVYCSEVKMENAFLHEYFDGLEAKFDDFLREAQRAGKSDEQIRILFELLPKLSYGTHVGKELVRLGLFSEVGYNACSNTLLNFICEKDVLLYAFTRPGPLLIKKDITQKGAVKYIFEHEDYEFISKNDYEQRLRVSELEQVLIHFARKIEPAGFERFRYAQYDETDVLKKDLFKEPISGQFKESDYLDSEIIERAELAGLLIQRFMSKEQLRKFVKPQELTDLTDGALYPLAFAPIKRCLCAIQ</sequence>
<protein>
    <submittedName>
        <fullName evidence="1">Uncharacterized protein</fullName>
    </submittedName>
</protein>
<organism evidence="1 2">
    <name type="scientific">Chitinimonas arctica</name>
    <dbReference type="NCBI Taxonomy" id="2594795"/>
    <lineage>
        <taxon>Bacteria</taxon>
        <taxon>Pseudomonadati</taxon>
        <taxon>Pseudomonadota</taxon>
        <taxon>Betaproteobacteria</taxon>
        <taxon>Neisseriales</taxon>
        <taxon>Chitinibacteraceae</taxon>
        <taxon>Chitinimonas</taxon>
    </lineage>
</organism>
<reference evidence="2" key="1">
    <citation type="submission" date="2019-07" db="EMBL/GenBank/DDBJ databases">
        <title>Chitinimonas sp. nov., isolated from Ny-Alesund, arctica soil.</title>
        <authorList>
            <person name="Xu Q."/>
            <person name="Peng F."/>
        </authorList>
    </citation>
    <scope>NUCLEOTIDE SEQUENCE [LARGE SCALE GENOMIC DNA]</scope>
    <source>
        <strain evidence="2">R3-44</strain>
    </source>
</reference>
<name>A0A516SB38_9NEIS</name>
<accession>A0A516SB38</accession>
<evidence type="ECO:0000313" key="2">
    <source>
        <dbReference type="Proteomes" id="UP000317550"/>
    </source>
</evidence>
<dbReference type="KEGG" id="cari:FNU76_02740"/>